<reference evidence="2" key="1">
    <citation type="journal article" date="2019" name="Int. J. Syst. Evol. Microbiol.">
        <title>The Global Catalogue of Microorganisms (GCM) 10K type strain sequencing project: providing services to taxonomists for standard genome sequencing and annotation.</title>
        <authorList>
            <consortium name="The Broad Institute Genomics Platform"/>
            <consortium name="The Broad Institute Genome Sequencing Center for Infectious Disease"/>
            <person name="Wu L."/>
            <person name="Ma J."/>
        </authorList>
    </citation>
    <scope>NUCLEOTIDE SEQUENCE [LARGE SCALE GENOMIC DNA]</scope>
    <source>
        <strain evidence="2">CGMCC 1.13574</strain>
    </source>
</reference>
<organism evidence="1 2">
    <name type="scientific">Tumebacillus lipolyticus</name>
    <dbReference type="NCBI Taxonomy" id="1280370"/>
    <lineage>
        <taxon>Bacteria</taxon>
        <taxon>Bacillati</taxon>
        <taxon>Bacillota</taxon>
        <taxon>Bacilli</taxon>
        <taxon>Bacillales</taxon>
        <taxon>Alicyclobacillaceae</taxon>
        <taxon>Tumebacillus</taxon>
    </lineage>
</organism>
<evidence type="ECO:0000313" key="2">
    <source>
        <dbReference type="Proteomes" id="UP001597343"/>
    </source>
</evidence>
<accession>A0ABW4ZV74</accession>
<dbReference type="RefSeq" id="WP_386044165.1">
    <property type="nucleotide sequence ID" value="NZ_JBHUIO010000002.1"/>
</dbReference>
<comment type="caution">
    <text evidence="1">The sequence shown here is derived from an EMBL/GenBank/DDBJ whole genome shotgun (WGS) entry which is preliminary data.</text>
</comment>
<keyword evidence="2" id="KW-1185">Reference proteome</keyword>
<sequence>MQEYLARKREEMISYVSECEQRFGMSSSDFLNYYRELESHGREEEYDWYVCLQFLGAE</sequence>
<name>A0ABW4ZV74_9BACL</name>
<dbReference type="EMBL" id="JBHUIO010000002">
    <property type="protein sequence ID" value="MFD2169115.1"/>
    <property type="molecule type" value="Genomic_DNA"/>
</dbReference>
<gene>
    <name evidence="1" type="ORF">ACFSOY_03665</name>
</gene>
<evidence type="ECO:0000313" key="1">
    <source>
        <dbReference type="EMBL" id="MFD2169115.1"/>
    </source>
</evidence>
<proteinExistence type="predicted"/>
<dbReference type="Proteomes" id="UP001597343">
    <property type="component" value="Unassembled WGS sequence"/>
</dbReference>
<protein>
    <submittedName>
        <fullName evidence="1">Uncharacterized protein</fullName>
    </submittedName>
</protein>